<dbReference type="Proteomes" id="UP000486351">
    <property type="component" value="Unassembled WGS sequence"/>
</dbReference>
<accession>A0A6G0SMC1</accession>
<dbReference type="EMBL" id="QXFY01000031">
    <property type="protein sequence ID" value="KAE9361175.1"/>
    <property type="molecule type" value="Genomic_DNA"/>
</dbReference>
<comment type="caution">
    <text evidence="2">The sequence shown here is derived from an EMBL/GenBank/DDBJ whole genome shotgun (WGS) entry which is preliminary data.</text>
</comment>
<feature type="region of interest" description="Disordered" evidence="1">
    <location>
        <begin position="372"/>
        <end position="454"/>
    </location>
</feature>
<proteinExistence type="predicted"/>
<feature type="region of interest" description="Disordered" evidence="1">
    <location>
        <begin position="120"/>
        <end position="168"/>
    </location>
</feature>
<gene>
    <name evidence="2" type="ORF">PF008_g1291</name>
</gene>
<feature type="compositionally biased region" description="Polar residues" evidence="1">
    <location>
        <begin position="328"/>
        <end position="338"/>
    </location>
</feature>
<feature type="compositionally biased region" description="Basic residues" evidence="1">
    <location>
        <begin position="381"/>
        <end position="390"/>
    </location>
</feature>
<feature type="region of interest" description="Disordered" evidence="1">
    <location>
        <begin position="249"/>
        <end position="273"/>
    </location>
</feature>
<evidence type="ECO:0000313" key="3">
    <source>
        <dbReference type="Proteomes" id="UP000486351"/>
    </source>
</evidence>
<reference evidence="2 3" key="1">
    <citation type="submission" date="2018-09" db="EMBL/GenBank/DDBJ databases">
        <title>Genomic investigation of the strawberry pathogen Phytophthora fragariae indicates pathogenicity is determined by transcriptional variation in three key races.</title>
        <authorList>
            <person name="Adams T.M."/>
            <person name="Armitage A.D."/>
            <person name="Sobczyk M.K."/>
            <person name="Bates H.J."/>
            <person name="Dunwell J.M."/>
            <person name="Nellist C.F."/>
            <person name="Harrison R.J."/>
        </authorList>
    </citation>
    <scope>NUCLEOTIDE SEQUENCE [LARGE SCALE GENOMIC DNA]</scope>
    <source>
        <strain evidence="2 3">NOV-77</strain>
    </source>
</reference>
<protein>
    <submittedName>
        <fullName evidence="2">Uncharacterized protein</fullName>
    </submittedName>
</protein>
<sequence length="454" mass="51154">MATAEPAPPYDDGSSTESEYYFDPAEEAEELAAYAWEHALDAPAPPNQPQVAKLNENIAIKEEFSDYRSVSDGSEDIALPQGSEWSHGAAGAAVCDDAVERALAMASRFEREMRNAQREEALTANTLNGNDHEHEQDEEPPGEIKQKDKTVMRSLSSRYSGEGKVKAKMKSKIVSLKSVKTPTPPASATNSVVVGLRRPPTKVRSPKDLRVRAQVGMNGSHQNTSKKPSTFRHIFDEFEQKVHKLKLREADLNEKQAAQTRNRRDSRNFGNRRRGIAVEKAQLEAQDLERFEKLYESMTVSKGELATYQTRREFAYRVVCYKRKQAALQEQTGGQTPEETAMHSRRMDEEREQLVRENSELFHNVMIGQHELGRTYEMRGKRSGPRKAEKRSRSSDGHDGQPFLKRIGRGLNAAHRQLDVSSNSRVVAGASLRHRSEDKPLPPRSSNTPWFLKG</sequence>
<evidence type="ECO:0000313" key="2">
    <source>
        <dbReference type="EMBL" id="KAE9361175.1"/>
    </source>
</evidence>
<feature type="compositionally biased region" description="Polar residues" evidence="1">
    <location>
        <begin position="444"/>
        <end position="454"/>
    </location>
</feature>
<feature type="compositionally biased region" description="Basic and acidic residues" evidence="1">
    <location>
        <begin position="142"/>
        <end position="151"/>
    </location>
</feature>
<evidence type="ECO:0000256" key="1">
    <source>
        <dbReference type="SAM" id="MobiDB-lite"/>
    </source>
</evidence>
<name>A0A6G0SMC1_9STRA</name>
<dbReference type="AlphaFoldDB" id="A0A6G0SMC1"/>
<feature type="region of interest" description="Disordered" evidence="1">
    <location>
        <begin position="328"/>
        <end position="349"/>
    </location>
</feature>
<organism evidence="2 3">
    <name type="scientific">Phytophthora fragariae</name>
    <dbReference type="NCBI Taxonomy" id="53985"/>
    <lineage>
        <taxon>Eukaryota</taxon>
        <taxon>Sar</taxon>
        <taxon>Stramenopiles</taxon>
        <taxon>Oomycota</taxon>
        <taxon>Peronosporomycetes</taxon>
        <taxon>Peronosporales</taxon>
        <taxon>Peronosporaceae</taxon>
        <taxon>Phytophthora</taxon>
    </lineage>
</organism>
<feature type="compositionally biased region" description="Basic and acidic residues" evidence="1">
    <location>
        <begin position="340"/>
        <end position="349"/>
    </location>
</feature>